<dbReference type="Proteomes" id="UP001583280">
    <property type="component" value="Unassembled WGS sequence"/>
</dbReference>
<dbReference type="InterPro" id="IPR050454">
    <property type="entry name" value="RTT106/SSRP1_HistChap/FACT"/>
</dbReference>
<dbReference type="InterPro" id="IPR013719">
    <property type="entry name" value="RTT106/SPT16-like_middle_dom"/>
</dbReference>
<name>A0ABR3YKK5_9PEZI</name>
<proteinExistence type="inferred from homology"/>
<comment type="function">
    <text evidence="2">Histones H3 and H4 chaperone involved in the nucleosome formation and heterochromatin silencing. Required for the deposition of H3K56ac-carrying H3-H4 complex onto newly-replicated DNA. Plays a role in the transcriptional regulation of the cell-cycle dependent histone genes by creating a repressive structure at the core histone gene promoter.</text>
</comment>
<dbReference type="SUPFAM" id="SSF50729">
    <property type="entry name" value="PH domain-like"/>
    <property type="match status" value="1"/>
</dbReference>
<keyword evidence="7" id="KW-1185">Reference proteome</keyword>
<organism evidence="6 7">
    <name type="scientific">Ceratocystis pirilliformis</name>
    <dbReference type="NCBI Taxonomy" id="259994"/>
    <lineage>
        <taxon>Eukaryota</taxon>
        <taxon>Fungi</taxon>
        <taxon>Dikarya</taxon>
        <taxon>Ascomycota</taxon>
        <taxon>Pezizomycotina</taxon>
        <taxon>Sordariomycetes</taxon>
        <taxon>Hypocreomycetidae</taxon>
        <taxon>Microascales</taxon>
        <taxon>Ceratocystidaceae</taxon>
        <taxon>Ceratocystis</taxon>
    </lineage>
</organism>
<evidence type="ECO:0000256" key="2">
    <source>
        <dbReference type="ARBA" id="ARBA00037550"/>
    </source>
</evidence>
<evidence type="ECO:0000256" key="4">
    <source>
        <dbReference type="SAM" id="MobiDB-lite"/>
    </source>
</evidence>
<feature type="region of interest" description="Disordered" evidence="4">
    <location>
        <begin position="387"/>
        <end position="479"/>
    </location>
</feature>
<evidence type="ECO:0000313" key="6">
    <source>
        <dbReference type="EMBL" id="KAL1888708.1"/>
    </source>
</evidence>
<gene>
    <name evidence="6" type="ORF">Cpir12675_006073</name>
</gene>
<evidence type="ECO:0000256" key="3">
    <source>
        <dbReference type="ARBA" id="ARBA00038654"/>
    </source>
</evidence>
<evidence type="ECO:0000313" key="7">
    <source>
        <dbReference type="Proteomes" id="UP001583280"/>
    </source>
</evidence>
<reference evidence="6 7" key="1">
    <citation type="journal article" date="2024" name="IMA Fungus">
        <title>IMA Genome - F19 : A genome assembly and annotation guide to empower mycologists, including annotated draft genome sequences of Ceratocystis pirilliformis, Diaporthe australafricana, Fusarium ophioides, Paecilomyces lecythidis, and Sporothrix stenoceras.</title>
        <authorList>
            <person name="Aylward J."/>
            <person name="Wilson A.M."/>
            <person name="Visagie C.M."/>
            <person name="Spraker J."/>
            <person name="Barnes I."/>
            <person name="Buitendag C."/>
            <person name="Ceriani C."/>
            <person name="Del Mar Angel L."/>
            <person name="du Plessis D."/>
            <person name="Fuchs T."/>
            <person name="Gasser K."/>
            <person name="Kramer D."/>
            <person name="Li W."/>
            <person name="Munsamy K."/>
            <person name="Piso A."/>
            <person name="Price J.L."/>
            <person name="Sonnekus B."/>
            <person name="Thomas C."/>
            <person name="van der Nest A."/>
            <person name="van Dijk A."/>
            <person name="van Heerden A."/>
            <person name="van Vuuren N."/>
            <person name="Yilmaz N."/>
            <person name="Duong T.A."/>
            <person name="van der Merwe N.A."/>
            <person name="Wingfield M.J."/>
            <person name="Wingfield B.D."/>
        </authorList>
    </citation>
    <scope>NUCLEOTIDE SEQUENCE [LARGE SCALE GENOMIC DNA]</scope>
    <source>
        <strain evidence="6 7">CMW 12675</strain>
    </source>
</reference>
<dbReference type="InterPro" id="IPR011993">
    <property type="entry name" value="PH-like_dom_sf"/>
</dbReference>
<sequence length="479" mass="53145">MASPSLDSRTLSLVFQAKPDIVTRIQRAADTPDHISLFNDIANFFYDQLHSSDEPSSKRRKTETPSTPNGIVSVTSEPVQLEIKEISLSVPVRKKLDLCFTSSGLYGRASGSKEAVPGTVFSWSDIEFAFYLPVPEKTQVQHNYVLLPRGSSFITKATPTPDPLVFTVNATPPKAGTISGPKAAAAQPVSGDYNSLFDWSFSTFLRSAGSNVQIVASNPARFHSMVKQSHRPNEKAVHIKAFRGSKDGYLFFLQTGILWGFKKPLLYIPLERVAAISYTSVLQRTFNMVVEVFSGEGDNTEEIEFSMIDQQDYQGIDELYVKKNGLQDRSMAEQRKAKLELAENAKAVKNDGGDDGSEDVEMTQADEDATVAMNPALKHMTALERAEWEEEQRLQDEEDEEEEDYNPESGDDSDGSGESNDEDSDDMDSDANDDDDDDDDDEEGDEEGDGDEDEKEQQNQQQQQKQPTTRVGGWAALNK</sequence>
<dbReference type="Gene3D" id="2.30.29.120">
    <property type="match status" value="1"/>
</dbReference>
<dbReference type="EMBL" id="JAWDJO010000249">
    <property type="protein sequence ID" value="KAL1888708.1"/>
    <property type="molecule type" value="Genomic_DNA"/>
</dbReference>
<dbReference type="PANTHER" id="PTHR45849">
    <property type="entry name" value="FACT COMPLEX SUBUNIT SSRP1"/>
    <property type="match status" value="1"/>
</dbReference>
<evidence type="ECO:0000256" key="1">
    <source>
        <dbReference type="ARBA" id="ARBA00006159"/>
    </source>
</evidence>
<dbReference type="Gene3D" id="2.30.29.30">
    <property type="entry name" value="Pleckstrin-homology domain (PH domain)/Phosphotyrosine-binding domain (PTB)"/>
    <property type="match status" value="1"/>
</dbReference>
<protein>
    <recommendedName>
        <fullName evidence="5">Histone chaperone RTT106/FACT complex subunit SPT16-like middle domain-containing protein</fullName>
    </recommendedName>
</protein>
<comment type="subunit">
    <text evidence="3">Interacts with histones H3 and H4.</text>
</comment>
<feature type="compositionally biased region" description="Acidic residues" evidence="4">
    <location>
        <begin position="396"/>
        <end position="455"/>
    </location>
</feature>
<evidence type="ECO:0000259" key="5">
    <source>
        <dbReference type="SMART" id="SM01287"/>
    </source>
</evidence>
<feature type="region of interest" description="Disordered" evidence="4">
    <location>
        <begin position="51"/>
        <end position="71"/>
    </location>
</feature>
<dbReference type="SMART" id="SM01287">
    <property type="entry name" value="Rtt106"/>
    <property type="match status" value="1"/>
</dbReference>
<dbReference type="PANTHER" id="PTHR45849:SF3">
    <property type="entry name" value="HISTONE CHAPERONE RTT106"/>
    <property type="match status" value="1"/>
</dbReference>
<accession>A0ABR3YKK5</accession>
<comment type="similarity">
    <text evidence="1">Belongs to the RTT106 family.</text>
</comment>
<dbReference type="Pfam" id="PF08512">
    <property type="entry name" value="Rttp106-like_middle"/>
    <property type="match status" value="1"/>
</dbReference>
<comment type="caution">
    <text evidence="6">The sequence shown here is derived from an EMBL/GenBank/DDBJ whole genome shotgun (WGS) entry which is preliminary data.</text>
</comment>
<feature type="domain" description="Histone chaperone RTT106/FACT complex subunit SPT16-like middle" evidence="5">
    <location>
        <begin position="236"/>
        <end position="331"/>
    </location>
</feature>